<feature type="compositionally biased region" description="Low complexity" evidence="1">
    <location>
        <begin position="15"/>
        <end position="27"/>
    </location>
</feature>
<dbReference type="InterPro" id="IPR045341">
    <property type="entry name" value="DUF6532"/>
</dbReference>
<sequence length="554" mass="59820">MPKAIVTVQPSLRPSNSKGASAPSSSATQRANTGRNSNLTSAQKRNYGASTVSPHPRRTDSRAPVARTRAASSREDFNSEDDDRPPAKTRKTSKTAKVTTAKEKRQATLAAAEENAARLTAGTESGADSGEDDWFGTNNGHADNTGHHEALDFAVDASDDGEEELEAIHRPRLYKSQNIEDSIDSDGAAGLDNVDSDEDDPANSPRRYVSKKGKSVGVKFADATATTISSKLPARKIPANQNITSQSSNVSSDGLTTPVKTATASSSSPLSNTASPPRTPLKSVANPRRPRMGDQTPSTFGLLKASASDTRLELFVKDAFPERTIFTETCKATFLAACADVQATLHHKRFLKSNSYRGLILTILRQKLSQVRQEVRNAALAKAAMHYGISSTMSSAEIVALVEGLKNKITFVFGNTDQYKRPYANPIFQIMINTLFFEGKRKSDAIANPAPWNPMPLPVIALMATAVYSVLDDWSTGKNEAAKNKFSHDKYAPVYRDHLANLFKFKEKAPAALSKLQVSLWENAWLSSGSALPDQANVSIDDDVFAEAEAEALS</sequence>
<dbReference type="EMBL" id="KN823062">
    <property type="protein sequence ID" value="KIO24384.1"/>
    <property type="molecule type" value="Genomic_DNA"/>
</dbReference>
<evidence type="ECO:0000259" key="2">
    <source>
        <dbReference type="Pfam" id="PF20149"/>
    </source>
</evidence>
<reference evidence="4" key="2">
    <citation type="submission" date="2015-01" db="EMBL/GenBank/DDBJ databases">
        <title>Evolutionary Origins and Diversification of the Mycorrhizal Mutualists.</title>
        <authorList>
            <consortium name="DOE Joint Genome Institute"/>
            <consortium name="Mycorrhizal Genomics Consortium"/>
            <person name="Kohler A."/>
            <person name="Kuo A."/>
            <person name="Nagy L.G."/>
            <person name="Floudas D."/>
            <person name="Copeland A."/>
            <person name="Barry K.W."/>
            <person name="Cichocki N."/>
            <person name="Veneault-Fourrey C."/>
            <person name="LaButti K."/>
            <person name="Lindquist E.A."/>
            <person name="Lipzen A."/>
            <person name="Lundell T."/>
            <person name="Morin E."/>
            <person name="Murat C."/>
            <person name="Riley R."/>
            <person name="Ohm R."/>
            <person name="Sun H."/>
            <person name="Tunlid A."/>
            <person name="Henrissat B."/>
            <person name="Grigoriev I.V."/>
            <person name="Hibbett D.S."/>
            <person name="Martin F."/>
        </authorList>
    </citation>
    <scope>NUCLEOTIDE SEQUENCE [LARGE SCALE GENOMIC DNA]</scope>
    <source>
        <strain evidence="4">MUT 4182</strain>
    </source>
</reference>
<dbReference type="Proteomes" id="UP000054248">
    <property type="component" value="Unassembled WGS sequence"/>
</dbReference>
<evidence type="ECO:0000313" key="3">
    <source>
        <dbReference type="EMBL" id="KIO24384.1"/>
    </source>
</evidence>
<evidence type="ECO:0000313" key="4">
    <source>
        <dbReference type="Proteomes" id="UP000054248"/>
    </source>
</evidence>
<gene>
    <name evidence="3" type="ORF">M407DRAFT_26196</name>
</gene>
<reference evidence="3 4" key="1">
    <citation type="submission" date="2014-04" db="EMBL/GenBank/DDBJ databases">
        <authorList>
            <consortium name="DOE Joint Genome Institute"/>
            <person name="Kuo A."/>
            <person name="Girlanda M."/>
            <person name="Perotto S."/>
            <person name="Kohler A."/>
            <person name="Nagy L.G."/>
            <person name="Floudas D."/>
            <person name="Copeland A."/>
            <person name="Barry K.W."/>
            <person name="Cichocki N."/>
            <person name="Veneault-Fourrey C."/>
            <person name="LaButti K."/>
            <person name="Lindquist E.A."/>
            <person name="Lipzen A."/>
            <person name="Lundell T."/>
            <person name="Morin E."/>
            <person name="Murat C."/>
            <person name="Sun H."/>
            <person name="Tunlid A."/>
            <person name="Henrissat B."/>
            <person name="Grigoriev I.V."/>
            <person name="Hibbett D.S."/>
            <person name="Martin F."/>
            <person name="Nordberg H.P."/>
            <person name="Cantor M.N."/>
            <person name="Hua S.X."/>
        </authorList>
    </citation>
    <scope>NUCLEOTIDE SEQUENCE [LARGE SCALE GENOMIC DNA]</scope>
    <source>
        <strain evidence="3 4">MUT 4182</strain>
    </source>
</reference>
<feature type="region of interest" description="Disordered" evidence="1">
    <location>
        <begin position="239"/>
        <end position="297"/>
    </location>
</feature>
<dbReference type="OrthoDB" id="3225557at2759"/>
<feature type="compositionally biased region" description="Polar residues" evidence="1">
    <location>
        <begin position="239"/>
        <end position="260"/>
    </location>
</feature>
<feature type="region of interest" description="Disordered" evidence="1">
    <location>
        <begin position="168"/>
        <end position="216"/>
    </location>
</feature>
<protein>
    <recommendedName>
        <fullName evidence="2">DUF6532 domain-containing protein</fullName>
    </recommendedName>
</protein>
<dbReference type="STRING" id="1051891.A0A0C3QG53"/>
<feature type="compositionally biased region" description="Polar residues" evidence="1">
    <location>
        <begin position="28"/>
        <end position="53"/>
    </location>
</feature>
<name>A0A0C3QG53_9AGAM</name>
<evidence type="ECO:0000256" key="1">
    <source>
        <dbReference type="SAM" id="MobiDB-lite"/>
    </source>
</evidence>
<dbReference type="AlphaFoldDB" id="A0A0C3QG53"/>
<feature type="compositionally biased region" description="Low complexity" evidence="1">
    <location>
        <begin position="107"/>
        <end position="121"/>
    </location>
</feature>
<keyword evidence="4" id="KW-1185">Reference proteome</keyword>
<accession>A0A0C3QG53</accession>
<proteinExistence type="predicted"/>
<organism evidence="3 4">
    <name type="scientific">Tulasnella calospora MUT 4182</name>
    <dbReference type="NCBI Taxonomy" id="1051891"/>
    <lineage>
        <taxon>Eukaryota</taxon>
        <taxon>Fungi</taxon>
        <taxon>Dikarya</taxon>
        <taxon>Basidiomycota</taxon>
        <taxon>Agaricomycotina</taxon>
        <taxon>Agaricomycetes</taxon>
        <taxon>Cantharellales</taxon>
        <taxon>Tulasnellaceae</taxon>
        <taxon>Tulasnella</taxon>
    </lineage>
</organism>
<feature type="compositionally biased region" description="Low complexity" evidence="1">
    <location>
        <begin position="261"/>
        <end position="276"/>
    </location>
</feature>
<dbReference type="HOGENOM" id="CLU_039095_0_0_1"/>
<feature type="domain" description="DUF6532" evidence="2">
    <location>
        <begin position="310"/>
        <end position="504"/>
    </location>
</feature>
<dbReference type="Pfam" id="PF20149">
    <property type="entry name" value="DUF6532"/>
    <property type="match status" value="1"/>
</dbReference>
<feature type="region of interest" description="Disordered" evidence="1">
    <location>
        <begin position="1"/>
        <end position="140"/>
    </location>
</feature>